<evidence type="ECO:0000256" key="3">
    <source>
        <dbReference type="ARBA" id="ARBA00022989"/>
    </source>
</evidence>
<dbReference type="PANTHER" id="PTHR12763">
    <property type="match status" value="1"/>
</dbReference>
<comment type="subcellular location">
    <subcellularLocation>
        <location evidence="1">Membrane</location>
        <topology evidence="1">Single-pass membrane protein</topology>
    </subcellularLocation>
</comment>
<dbReference type="SUPFAM" id="SSF46565">
    <property type="entry name" value="Chaperone J-domain"/>
    <property type="match status" value="1"/>
</dbReference>
<dbReference type="Proteomes" id="UP000316688">
    <property type="component" value="Unassembled WGS sequence"/>
</dbReference>
<reference evidence="10 11" key="1">
    <citation type="submission" date="2019-07" db="EMBL/GenBank/DDBJ databases">
        <title>Reclasification of Spiribacter aquaticus.</title>
        <authorList>
            <person name="Leon M.J."/>
            <person name="Sanchez-Porro C."/>
            <person name="Ventosa A."/>
        </authorList>
    </citation>
    <scope>NUCLEOTIDE SEQUENCE [LARGE SCALE GENOMIC DNA]</scope>
    <source>
        <strain evidence="10 11">SP30</strain>
    </source>
</reference>
<keyword evidence="3 8" id="KW-1133">Transmembrane helix</keyword>
<evidence type="ECO:0000256" key="1">
    <source>
        <dbReference type="ARBA" id="ARBA00004167"/>
    </source>
</evidence>
<feature type="region of interest" description="Disordered" evidence="7">
    <location>
        <begin position="85"/>
        <end position="113"/>
    </location>
</feature>
<evidence type="ECO:0000256" key="7">
    <source>
        <dbReference type="SAM" id="MobiDB-lite"/>
    </source>
</evidence>
<name>A0A557RMG7_9GAMM</name>
<dbReference type="AlphaFoldDB" id="A0A557RMG7"/>
<evidence type="ECO:0000259" key="9">
    <source>
        <dbReference type="PROSITE" id="PS50076"/>
    </source>
</evidence>
<evidence type="ECO:0000313" key="11">
    <source>
        <dbReference type="Proteomes" id="UP000316688"/>
    </source>
</evidence>
<evidence type="ECO:0000313" key="10">
    <source>
        <dbReference type="EMBL" id="TVO66377.1"/>
    </source>
</evidence>
<dbReference type="EMBL" id="VMKP01000001">
    <property type="protein sequence ID" value="TVO66377.1"/>
    <property type="molecule type" value="Genomic_DNA"/>
</dbReference>
<evidence type="ECO:0000256" key="4">
    <source>
        <dbReference type="ARBA" id="ARBA00023136"/>
    </source>
</evidence>
<dbReference type="PROSITE" id="PS50076">
    <property type="entry name" value="DNAJ_2"/>
    <property type="match status" value="1"/>
</dbReference>
<dbReference type="Gene3D" id="1.10.287.110">
    <property type="entry name" value="DnaJ domain"/>
    <property type="match status" value="1"/>
</dbReference>
<evidence type="ECO:0000256" key="2">
    <source>
        <dbReference type="ARBA" id="ARBA00022692"/>
    </source>
</evidence>
<comment type="similarity">
    <text evidence="6">Belongs to the TIM14 family.</text>
</comment>
<keyword evidence="5" id="KW-0143">Chaperone</keyword>
<proteinExistence type="inferred from homology"/>
<keyword evidence="2 8" id="KW-0812">Transmembrane</keyword>
<feature type="transmembrane region" description="Helical" evidence="8">
    <location>
        <begin position="33"/>
        <end position="66"/>
    </location>
</feature>
<sequence>MMRLVSLALIIAALAFLLSPRLRRRARARAPMFILGAVALTAIGLAITGRLNWIFAAISAALPAIWRFAPLLRFLPVIARLTGRGRDAGASPRGDDPAAGNAPPPRRDGRMSRQEAADMLGVETDADRDSVMAAHRRLIQRLHPDRGGTDYLASRLNEARDVLLEVQR</sequence>
<evidence type="ECO:0000256" key="5">
    <source>
        <dbReference type="ARBA" id="ARBA00023186"/>
    </source>
</evidence>
<organism evidence="10 11">
    <name type="scientific">Spiribacter aquaticus</name>
    <dbReference type="NCBI Taxonomy" id="1935996"/>
    <lineage>
        <taxon>Bacteria</taxon>
        <taxon>Pseudomonadati</taxon>
        <taxon>Pseudomonadota</taxon>
        <taxon>Gammaproteobacteria</taxon>
        <taxon>Chromatiales</taxon>
        <taxon>Ectothiorhodospiraceae</taxon>
        <taxon>Spiribacter</taxon>
    </lineage>
</organism>
<dbReference type="RefSeq" id="WP_144346926.1">
    <property type="nucleotide sequence ID" value="NZ_VMKP01000001.1"/>
</dbReference>
<feature type="domain" description="J" evidence="9">
    <location>
        <begin position="115"/>
        <end position="168"/>
    </location>
</feature>
<evidence type="ECO:0000256" key="8">
    <source>
        <dbReference type="SAM" id="Phobius"/>
    </source>
</evidence>
<gene>
    <name evidence="10" type="ORF">FPL11_01415</name>
</gene>
<dbReference type="CDD" id="cd06257">
    <property type="entry name" value="DnaJ"/>
    <property type="match status" value="1"/>
</dbReference>
<dbReference type="GO" id="GO:0016020">
    <property type="term" value="C:membrane"/>
    <property type="evidence" value="ECO:0007669"/>
    <property type="project" value="UniProtKB-SubCell"/>
</dbReference>
<accession>A0A557RMG7</accession>
<keyword evidence="4 8" id="KW-0472">Membrane</keyword>
<comment type="caution">
    <text evidence="10">The sequence shown here is derived from an EMBL/GenBank/DDBJ whole genome shotgun (WGS) entry which is preliminary data.</text>
</comment>
<protein>
    <submittedName>
        <fullName evidence="10">Molecular chaperone DnaJ</fullName>
    </submittedName>
</protein>
<evidence type="ECO:0000256" key="6">
    <source>
        <dbReference type="ARBA" id="ARBA00038105"/>
    </source>
</evidence>
<dbReference type="InterPro" id="IPR036869">
    <property type="entry name" value="J_dom_sf"/>
</dbReference>
<keyword evidence="11" id="KW-1185">Reference proteome</keyword>
<dbReference type="SMART" id="SM00271">
    <property type="entry name" value="DnaJ"/>
    <property type="match status" value="1"/>
</dbReference>
<dbReference type="InterPro" id="IPR001623">
    <property type="entry name" value="DnaJ_domain"/>
</dbReference>
<dbReference type="PANTHER" id="PTHR12763:SF28">
    <property type="entry name" value="GEO10507P1-RELATED"/>
    <property type="match status" value="1"/>
</dbReference>